<name>G3AIC5_SPAPN</name>
<dbReference type="RefSeq" id="XP_007373278.1">
    <property type="nucleotide sequence ID" value="XM_007373216.1"/>
</dbReference>
<organism evidence="3">
    <name type="scientific">Spathaspora passalidarum (strain NRRL Y-27907 / 11-Y1)</name>
    <dbReference type="NCBI Taxonomy" id="619300"/>
    <lineage>
        <taxon>Eukaryota</taxon>
        <taxon>Fungi</taxon>
        <taxon>Dikarya</taxon>
        <taxon>Ascomycota</taxon>
        <taxon>Saccharomycotina</taxon>
        <taxon>Pichiomycetes</taxon>
        <taxon>Debaryomycetaceae</taxon>
        <taxon>Spathaspora</taxon>
    </lineage>
</organism>
<dbReference type="EMBL" id="GL996500">
    <property type="protein sequence ID" value="EGW33694.1"/>
    <property type="molecule type" value="Genomic_DNA"/>
</dbReference>
<evidence type="ECO:0000313" key="2">
    <source>
        <dbReference type="EMBL" id="EGW33694.1"/>
    </source>
</evidence>
<dbReference type="GO" id="GO:0031505">
    <property type="term" value="P:fungal-type cell wall organization"/>
    <property type="evidence" value="ECO:0007669"/>
    <property type="project" value="InterPro"/>
</dbReference>
<proteinExistence type="predicted"/>
<dbReference type="Pfam" id="PF17056">
    <property type="entry name" value="KRE1"/>
    <property type="match status" value="1"/>
</dbReference>
<evidence type="ECO:0000256" key="1">
    <source>
        <dbReference type="SAM" id="SignalP"/>
    </source>
</evidence>
<dbReference type="Proteomes" id="UP000000709">
    <property type="component" value="Unassembled WGS sequence"/>
</dbReference>
<gene>
    <name evidence="2" type="ORF">SPAPADRAFT_48818</name>
</gene>
<feature type="signal peptide" evidence="1">
    <location>
        <begin position="1"/>
        <end position="18"/>
    </location>
</feature>
<dbReference type="InterPro" id="IPR031452">
    <property type="entry name" value="Kre1"/>
</dbReference>
<sequence length="118" mass="12237">MKFYILLLSLLTLVYSLGKQDDGQDQQTTTTTQQTIVWVTTTINGQLATLSTLYSQKFTEKATGTTEVQSGQIGLGTISGSVGGIREYTSVTITPTAGAAGTSGAGLLGLFAVVVGLI</sequence>
<dbReference type="OrthoDB" id="5406216at2759"/>
<accession>G3AIC5</accession>
<dbReference type="KEGG" id="spaa:SPAPADRAFT_48818"/>
<evidence type="ECO:0008006" key="4">
    <source>
        <dbReference type="Google" id="ProtNLM"/>
    </source>
</evidence>
<dbReference type="InParanoid" id="G3AIC5"/>
<evidence type="ECO:0000313" key="3">
    <source>
        <dbReference type="Proteomes" id="UP000000709"/>
    </source>
</evidence>
<feature type="chain" id="PRO_5003442357" description="Protein KRE1" evidence="1">
    <location>
        <begin position="19"/>
        <end position="118"/>
    </location>
</feature>
<dbReference type="OMA" id="QSFKTTY"/>
<keyword evidence="1" id="KW-0732">Signal</keyword>
<dbReference type="STRING" id="619300.G3AIC5"/>
<dbReference type="AlphaFoldDB" id="G3AIC5"/>
<dbReference type="eggNOG" id="ENOG502SASR">
    <property type="taxonomic scope" value="Eukaryota"/>
</dbReference>
<keyword evidence="3" id="KW-1185">Reference proteome</keyword>
<dbReference type="GeneID" id="18871271"/>
<protein>
    <recommendedName>
        <fullName evidence="4">Protein KRE1</fullName>
    </recommendedName>
</protein>
<reference evidence="2 3" key="1">
    <citation type="journal article" date="2011" name="Proc. Natl. Acad. Sci. U.S.A.">
        <title>Comparative genomics of xylose-fermenting fungi for enhanced biofuel production.</title>
        <authorList>
            <person name="Wohlbach D.J."/>
            <person name="Kuo A."/>
            <person name="Sato T.K."/>
            <person name="Potts K.M."/>
            <person name="Salamov A.A."/>
            <person name="LaButti K.M."/>
            <person name="Sun H."/>
            <person name="Clum A."/>
            <person name="Pangilinan J.L."/>
            <person name="Lindquist E.A."/>
            <person name="Lucas S."/>
            <person name="Lapidus A."/>
            <person name="Jin M."/>
            <person name="Gunawan C."/>
            <person name="Balan V."/>
            <person name="Dale B.E."/>
            <person name="Jeffries T.W."/>
            <person name="Zinkel R."/>
            <person name="Barry K.W."/>
            <person name="Grigoriev I.V."/>
            <person name="Gasch A.P."/>
        </authorList>
    </citation>
    <scope>NUCLEOTIDE SEQUENCE [LARGE SCALE GENOMIC DNA]</scope>
    <source>
        <strain evidence="3">NRRL Y-27907 / 11-Y1</strain>
    </source>
</reference>
<dbReference type="HOGENOM" id="CLU_156717_0_0_1"/>